<comment type="caution">
    <text evidence="6">The sequence shown here is derived from an EMBL/GenBank/DDBJ whole genome shotgun (WGS) entry which is preliminary data.</text>
</comment>
<evidence type="ECO:0000259" key="5">
    <source>
        <dbReference type="Pfam" id="PF23774"/>
    </source>
</evidence>
<dbReference type="Pfam" id="PF23770">
    <property type="entry name" value="Beta-prop_RIG_1st"/>
    <property type="match status" value="1"/>
</dbReference>
<dbReference type="Pfam" id="PF00400">
    <property type="entry name" value="WD40"/>
    <property type="match status" value="3"/>
</dbReference>
<dbReference type="SMART" id="SM00320">
    <property type="entry name" value="WD40"/>
    <property type="match status" value="10"/>
</dbReference>
<evidence type="ECO:0000256" key="3">
    <source>
        <dbReference type="PROSITE-ProRule" id="PRU00221"/>
    </source>
</evidence>
<reference evidence="6" key="1">
    <citation type="submission" date="2021-11" db="EMBL/GenBank/DDBJ databases">
        <authorList>
            <person name="Islam A."/>
            <person name="Islam S."/>
            <person name="Flora M.S."/>
            <person name="Rahman M."/>
            <person name="Ziaur R.M."/>
            <person name="Epstein J.H."/>
            <person name="Hassan M."/>
            <person name="Klassen M."/>
            <person name="Woodard K."/>
            <person name="Webb A."/>
            <person name="Webby R.J."/>
            <person name="El Zowalaty M.E."/>
        </authorList>
    </citation>
    <scope>NUCLEOTIDE SEQUENCE</scope>
    <source>
        <strain evidence="6">Pbs3</strain>
    </source>
</reference>
<dbReference type="InterPro" id="IPR020472">
    <property type="entry name" value="WD40_PAC1"/>
</dbReference>
<evidence type="ECO:0000256" key="1">
    <source>
        <dbReference type="ARBA" id="ARBA00022574"/>
    </source>
</evidence>
<dbReference type="SUPFAM" id="SSF50998">
    <property type="entry name" value="Quinoprotein alcohol dehydrogenase-like"/>
    <property type="match status" value="1"/>
</dbReference>
<accession>A0AAU9KXT9</accession>
<evidence type="ECO:0000259" key="4">
    <source>
        <dbReference type="Pfam" id="PF23770"/>
    </source>
</evidence>
<keyword evidence="1 3" id="KW-0853">WD repeat</keyword>
<dbReference type="InterPro" id="IPR056421">
    <property type="entry name" value="TPR_GEMI5"/>
</dbReference>
<dbReference type="GO" id="GO:0000387">
    <property type="term" value="P:spliceosomal snRNP assembly"/>
    <property type="evidence" value="ECO:0007669"/>
    <property type="project" value="TreeGrafter"/>
</dbReference>
<evidence type="ECO:0000313" key="7">
    <source>
        <dbReference type="Proteomes" id="UP001160483"/>
    </source>
</evidence>
<gene>
    <name evidence="6" type="ORF">PBS003_LOCUS5285</name>
</gene>
<dbReference type="InterPro" id="IPR011047">
    <property type="entry name" value="Quinoprotein_ADH-like_sf"/>
</dbReference>
<evidence type="ECO:0008006" key="8">
    <source>
        <dbReference type="Google" id="ProtNLM"/>
    </source>
</evidence>
<dbReference type="Gene3D" id="2.130.10.10">
    <property type="entry name" value="YVTN repeat-like/Quinoprotein amine dehydrogenase"/>
    <property type="match status" value="2"/>
</dbReference>
<dbReference type="EMBL" id="CAKKTJ010000262">
    <property type="protein sequence ID" value="CAH0478594.1"/>
    <property type="molecule type" value="Genomic_DNA"/>
</dbReference>
<name>A0AAU9KXT9_9STRA</name>
<protein>
    <recommendedName>
        <fullName evidence="8">Anaphase-promoting complex subunit 4 WD40 domain-containing protein</fullName>
    </recommendedName>
</protein>
<dbReference type="Pfam" id="PF23774">
    <property type="entry name" value="TPR_GEMI5"/>
    <property type="match status" value="1"/>
</dbReference>
<feature type="repeat" description="WD" evidence="3">
    <location>
        <begin position="726"/>
        <end position="770"/>
    </location>
</feature>
<keyword evidence="2" id="KW-0677">Repeat</keyword>
<dbReference type="PROSITE" id="PS50294">
    <property type="entry name" value="WD_REPEATS_REGION"/>
    <property type="match status" value="1"/>
</dbReference>
<dbReference type="InterPro" id="IPR001680">
    <property type="entry name" value="WD40_rpt"/>
</dbReference>
<dbReference type="GO" id="GO:0003730">
    <property type="term" value="F:mRNA 3'-UTR binding"/>
    <property type="evidence" value="ECO:0007669"/>
    <property type="project" value="TreeGrafter"/>
</dbReference>
<proteinExistence type="predicted"/>
<dbReference type="GO" id="GO:0032797">
    <property type="term" value="C:SMN complex"/>
    <property type="evidence" value="ECO:0007669"/>
    <property type="project" value="TreeGrafter"/>
</dbReference>
<evidence type="ECO:0000313" key="6">
    <source>
        <dbReference type="EMBL" id="CAH0478594.1"/>
    </source>
</evidence>
<feature type="domain" description="Gem-associated protein 5 first beta-propeller" evidence="4">
    <location>
        <begin position="129"/>
        <end position="254"/>
    </location>
</feature>
<dbReference type="GO" id="GO:0005634">
    <property type="term" value="C:nucleus"/>
    <property type="evidence" value="ECO:0007669"/>
    <property type="project" value="TreeGrafter"/>
</dbReference>
<dbReference type="PROSITE" id="PS50082">
    <property type="entry name" value="WD_REPEATS_2"/>
    <property type="match status" value="2"/>
</dbReference>
<feature type="domain" description="Gem-associated protein 5 TPR" evidence="5">
    <location>
        <begin position="921"/>
        <end position="1105"/>
    </location>
</feature>
<organism evidence="6 7">
    <name type="scientific">Peronospora belbahrii</name>
    <dbReference type="NCBI Taxonomy" id="622444"/>
    <lineage>
        <taxon>Eukaryota</taxon>
        <taxon>Sar</taxon>
        <taxon>Stramenopiles</taxon>
        <taxon>Oomycota</taxon>
        <taxon>Peronosporomycetes</taxon>
        <taxon>Peronosporales</taxon>
        <taxon>Peronosporaceae</taxon>
        <taxon>Peronospora</taxon>
    </lineage>
</organism>
<dbReference type="PROSITE" id="PS00678">
    <property type="entry name" value="WD_REPEATS_1"/>
    <property type="match status" value="2"/>
</dbReference>
<dbReference type="PRINTS" id="PR00320">
    <property type="entry name" value="GPROTEINBRPT"/>
</dbReference>
<evidence type="ECO:0000256" key="2">
    <source>
        <dbReference type="ARBA" id="ARBA00022737"/>
    </source>
</evidence>
<dbReference type="InterPro" id="IPR052640">
    <property type="entry name" value="Gemin-5"/>
</dbReference>
<dbReference type="Proteomes" id="UP001160483">
    <property type="component" value="Unassembled WGS sequence"/>
</dbReference>
<sequence>MTHEHGDGRDHSSKNVRVDTRMDECCHPIYQNTHKYLFPPSPNWYYSKICDWGRSDAFGLVFAFGAKHSVFIYQVKEKEAQETNGDMIVESTVNVEFFAQVVRGKRDRRVTTVTFLMDTTGKLCLICGGEEGSVQIWDVATLTMIEQHRKHLVEVMAVTVSATLDANFVVAGDRKGQISAWDRDVGTVSVFMPIAGDGIHSMAISPYDKALIAVGYRSGVLCVVDAAKRTVRHRLFGHDQEVQCVAWKSTVKSTHPAGEEEQDLIGFPNQEVWLASSSRDKTIRVWKVELSSAEEPVLDQMLRLPTGKQGVSYTQTKQLWLPIAWSLSGSQKAVDKHILWSGSFGGALLRWEWNVTKMDAKGTNRNNFRAPCKPIVVKGGHSRTLFSIVMVPPRGSTADENEAVSMLTVSLDRELRLWKENVFSKPSAAICVHKLSGLGGHAYSVSYNAATGIVAAGIGDQTIRLWYLGIENSSVASAYQCDLLWKGLQSKITCVQWHPFQQALLAYGMEDGRIGVYNVHAKTYNYFRTSHDEEVRQLRWIVRQPKKADDVGEDESLFLTSIKQLEAAQAEGQSLENALIVQESQISKRCNRDDLIVCLWSCDTGGTLLESNADVVDQKSREIKLNNVAFEWDEQCKFVAIGCANGVVEVMRWDESTYGNCRIVCRFHEHLASITCLAWGKGTDASLLASGDEDGKIFVYSCEHATSWTTQATGNLIQDGRLLGGLAGHSNKILDLRWWFCDEVQSFLASSSADGTVQVWNLASFQREAYFNHHVGRVLSLDWVLPYTLVSGGEDQTLRFWDIREQQKELQPRLKKHGKVKQPQNVQIASTLAAQATVVMQSGDAANPTTLQDSFSTGHCNAQLLINKKSKKSLFVFHSATTPTPTETASACCSVAGVKQKTSDTTPGKDADEPVNNLLAYTDRVSLQSFFASECKRFREEGEWESLANTLLIQGKITEALRIVAKEGALTPTWLSYAPMAGMDVWREMTNLYAHQLDAQGDKKAAAFYFLSIAKVRSAVACLVSADAYEEALALIRSRLGPCDSLLYDTLWKYADSLGMRGQHGEAALALLNIGSVAAKARAVYTLVNTGDMIYVRTALDVLQTELEKHEKFAGEYDRDCQDVVDKLSFPASFFISIASQALVHARLDIAETAGYLLQSYRSGSTSSSPHDRLTWCLLGILKTYDEHQLAHCVLKEFDDDVVAKRLDNLLQSDAPESVREFFKFLTSRCMDENDSDRFYDVMVEQHAFSNLPKRKQSRQWLMGRTDHFWFQILSVCRRCGYWFDIDGDVHIQEAQDILVEASCFSDIEKAVAVCVGTVKDASAILSLQVGQKLLRFVMDVMSTSFIGALEHMREVFLILAQDKTLTSTRGTNVSSITESVSPPITRTERLDMMILLYAGGFASPNKSPQCGELAEERLDTLVLWSSILLSQCKLFVASLTRNFEKNKWINEQDVESRIESLLHQICFWFLHDKARKSFSQSLMDAGNQLQLQMLLNEMLVAVHRPTACQIQDVGCCVDEQSQQNEDTSKYLSKKQALIDAVEEMRLRLTWSNDGDKQ</sequence>
<dbReference type="PANTHER" id="PTHR46362">
    <property type="entry name" value="GEM-ASSOCIATED PROTEIN 5"/>
    <property type="match status" value="1"/>
</dbReference>
<dbReference type="PANTHER" id="PTHR46362:SF1">
    <property type="entry name" value="GEM-ASSOCIATED PROTEIN 5"/>
    <property type="match status" value="1"/>
</dbReference>
<dbReference type="InterPro" id="IPR015943">
    <property type="entry name" value="WD40/YVTN_repeat-like_dom_sf"/>
</dbReference>
<feature type="repeat" description="WD" evidence="3">
    <location>
        <begin position="771"/>
        <end position="811"/>
    </location>
</feature>
<dbReference type="InterPro" id="IPR056432">
    <property type="entry name" value="Beta-prop_GEMI5_1st"/>
</dbReference>
<dbReference type="InterPro" id="IPR019775">
    <property type="entry name" value="WD40_repeat_CS"/>
</dbReference>